<dbReference type="GO" id="GO:0005794">
    <property type="term" value="C:Golgi apparatus"/>
    <property type="evidence" value="ECO:0007669"/>
    <property type="project" value="UniProtKB-SubCell"/>
</dbReference>
<organism evidence="9 10">
    <name type="scientific">Kingdonia uniflora</name>
    <dbReference type="NCBI Taxonomy" id="39325"/>
    <lineage>
        <taxon>Eukaryota</taxon>
        <taxon>Viridiplantae</taxon>
        <taxon>Streptophyta</taxon>
        <taxon>Embryophyta</taxon>
        <taxon>Tracheophyta</taxon>
        <taxon>Spermatophyta</taxon>
        <taxon>Magnoliopsida</taxon>
        <taxon>Ranunculales</taxon>
        <taxon>Circaeasteraceae</taxon>
        <taxon>Kingdonia</taxon>
    </lineage>
</organism>
<evidence type="ECO:0000256" key="7">
    <source>
        <dbReference type="ARBA" id="ARBA00023054"/>
    </source>
</evidence>
<comment type="subcellular location">
    <subcellularLocation>
        <location evidence="1">Cytoplasm</location>
    </subcellularLocation>
    <subcellularLocation>
        <location evidence="2">Golgi apparatus</location>
    </subcellularLocation>
</comment>
<dbReference type="Proteomes" id="UP000541444">
    <property type="component" value="Unassembled WGS sequence"/>
</dbReference>
<evidence type="ECO:0000256" key="1">
    <source>
        <dbReference type="ARBA" id="ARBA00004496"/>
    </source>
</evidence>
<dbReference type="Pfam" id="PF04949">
    <property type="entry name" value="Transcrip_act"/>
    <property type="match status" value="1"/>
</dbReference>
<evidence type="ECO:0000256" key="3">
    <source>
        <dbReference type="ARBA" id="ARBA00005599"/>
    </source>
</evidence>
<gene>
    <name evidence="9" type="ORF">GIB67_012947</name>
</gene>
<evidence type="ECO:0000256" key="5">
    <source>
        <dbReference type="ARBA" id="ARBA00022490"/>
    </source>
</evidence>
<keyword evidence="7" id="KW-0175">Coiled coil</keyword>
<sequence>MQTQQPKNSGNIISRGGSFSMEDNEEDLSRLALTTFQAKEEEIEKKMVAVREKVRAQLGRVEEETKRLANIHDELEALTDPMRKEATIVKKKIETINRDLKPLGQSCLKKEKEYKEAFEALNEKNKEKGLLVTRLMELVSESERFRMEKLNELSKKIEYLE</sequence>
<evidence type="ECO:0000313" key="9">
    <source>
        <dbReference type="EMBL" id="KAF6166050.1"/>
    </source>
</evidence>
<feature type="compositionally biased region" description="Polar residues" evidence="8">
    <location>
        <begin position="1"/>
        <end position="12"/>
    </location>
</feature>
<protein>
    <recommendedName>
        <fullName evidence="4">RAB6-interacting golgin</fullName>
    </recommendedName>
</protein>
<proteinExistence type="inferred from homology"/>
<keyword evidence="6" id="KW-0333">Golgi apparatus</keyword>
<keyword evidence="5" id="KW-0963">Cytoplasm</keyword>
<comment type="similarity">
    <text evidence="3">Belongs to the GORAB family.</text>
</comment>
<reference evidence="9 10" key="1">
    <citation type="journal article" date="2020" name="IScience">
        <title>Genome Sequencing of the Endangered Kingdonia uniflora (Circaeasteraceae, Ranunculales) Reveals Potential Mechanisms of Evolutionary Specialization.</title>
        <authorList>
            <person name="Sun Y."/>
            <person name="Deng T."/>
            <person name="Zhang A."/>
            <person name="Moore M.J."/>
            <person name="Landis J.B."/>
            <person name="Lin N."/>
            <person name="Zhang H."/>
            <person name="Zhang X."/>
            <person name="Huang J."/>
            <person name="Zhang X."/>
            <person name="Sun H."/>
            <person name="Wang H."/>
        </authorList>
    </citation>
    <scope>NUCLEOTIDE SEQUENCE [LARGE SCALE GENOMIC DNA]</scope>
    <source>
        <strain evidence="9">TB1705</strain>
        <tissue evidence="9">Leaf</tissue>
    </source>
</reference>
<evidence type="ECO:0000256" key="2">
    <source>
        <dbReference type="ARBA" id="ARBA00004555"/>
    </source>
</evidence>
<dbReference type="EMBL" id="JACGCM010000816">
    <property type="protein sequence ID" value="KAF6166050.1"/>
    <property type="molecule type" value="Genomic_DNA"/>
</dbReference>
<evidence type="ECO:0000313" key="10">
    <source>
        <dbReference type="Proteomes" id="UP000541444"/>
    </source>
</evidence>
<dbReference type="InterPro" id="IPR007033">
    <property type="entry name" value="GORAB"/>
</dbReference>
<evidence type="ECO:0000256" key="6">
    <source>
        <dbReference type="ARBA" id="ARBA00023034"/>
    </source>
</evidence>
<dbReference type="OrthoDB" id="1921288at2759"/>
<dbReference type="AlphaFoldDB" id="A0A7J7NGB5"/>
<dbReference type="PANTHER" id="PTHR21470:SF2">
    <property type="entry name" value="RAB6-INTERACTING GOLGIN"/>
    <property type="match status" value="1"/>
</dbReference>
<keyword evidence="10" id="KW-1185">Reference proteome</keyword>
<dbReference type="PANTHER" id="PTHR21470">
    <property type="entry name" value="RAB6-INTERACTING PROTEIN GORAB"/>
    <property type="match status" value="1"/>
</dbReference>
<accession>A0A7J7NGB5</accession>
<feature type="region of interest" description="Disordered" evidence="8">
    <location>
        <begin position="1"/>
        <end position="26"/>
    </location>
</feature>
<evidence type="ECO:0000256" key="4">
    <source>
        <dbReference type="ARBA" id="ARBA00014130"/>
    </source>
</evidence>
<comment type="caution">
    <text evidence="9">The sequence shown here is derived from an EMBL/GenBank/DDBJ whole genome shotgun (WGS) entry which is preliminary data.</text>
</comment>
<evidence type="ECO:0000256" key="8">
    <source>
        <dbReference type="SAM" id="MobiDB-lite"/>
    </source>
</evidence>
<name>A0A7J7NGB5_9MAGN</name>